<name>A0ABU5AHX8_9HYPH</name>
<organism evidence="1 2">
    <name type="scientific">Mesorhizobium abyssinicae</name>
    <dbReference type="NCBI Taxonomy" id="1209958"/>
    <lineage>
        <taxon>Bacteria</taxon>
        <taxon>Pseudomonadati</taxon>
        <taxon>Pseudomonadota</taxon>
        <taxon>Alphaproteobacteria</taxon>
        <taxon>Hyphomicrobiales</taxon>
        <taxon>Phyllobacteriaceae</taxon>
        <taxon>Mesorhizobium</taxon>
    </lineage>
</organism>
<comment type="caution">
    <text evidence="1">The sequence shown here is derived from an EMBL/GenBank/DDBJ whole genome shotgun (WGS) entry which is preliminary data.</text>
</comment>
<sequence length="74" mass="8092">MQNSFRGRARIEPLTVVFFVQLVNTISGGPEAGNAHLQGNVLDQNEPLRGEAWAGQWAPPIENNLLFFAATSAR</sequence>
<evidence type="ECO:0000313" key="1">
    <source>
        <dbReference type="EMBL" id="MDX8536878.1"/>
    </source>
</evidence>
<proteinExistence type="predicted"/>
<reference evidence="1 2" key="1">
    <citation type="submission" date="2023-08" db="EMBL/GenBank/DDBJ databases">
        <title>Implementing the SeqCode for naming new Mesorhizobium species isolated from Vachellia karroo root nodules.</title>
        <authorList>
            <person name="Van Lill M."/>
        </authorList>
    </citation>
    <scope>NUCLEOTIDE SEQUENCE [LARGE SCALE GENOMIC DNA]</scope>
    <source>
        <strain evidence="1 2">VK4B</strain>
    </source>
</reference>
<evidence type="ECO:0008006" key="3">
    <source>
        <dbReference type="Google" id="ProtNLM"/>
    </source>
</evidence>
<protein>
    <recommendedName>
        <fullName evidence="3">Secreted protein</fullName>
    </recommendedName>
</protein>
<gene>
    <name evidence="1" type="ORF">RFM23_04495</name>
</gene>
<evidence type="ECO:0000313" key="2">
    <source>
        <dbReference type="Proteomes" id="UP001276564"/>
    </source>
</evidence>
<dbReference type="Proteomes" id="UP001276564">
    <property type="component" value="Unassembled WGS sequence"/>
</dbReference>
<dbReference type="EMBL" id="JAVIIP010000002">
    <property type="protein sequence ID" value="MDX8536878.1"/>
    <property type="molecule type" value="Genomic_DNA"/>
</dbReference>
<accession>A0ABU5AHX8</accession>
<keyword evidence="2" id="KW-1185">Reference proteome</keyword>